<sequence length="328" mass="37053">MNILMVTNMYPTEEYPGFGSFVKSQIDSIVDMGHRVHILFINGRESRWNYLKGIFELRSLLKGSSYDLIHAHYGLTGIIARMQWRCPLIVSFCGDDVFGTPNTEGAYRFFSRLQATLSSRALAHCSRAVIVKSQAMKVKLGFRKAHVIPSGVDFELFRPMSRLSSCRQLRLDASKKYILFANDPHIPVKRFDVVKKAFEIVRARVPDVELLVVYNKPHEAMPLYMNAADVLVLTSQHEGSPNVIKEAMACNLPVVAVDVGDVREILEETSHCYVVTRDEKDVAEKIIQVLLHSQRSNGRERVSHLALGAVARRVISVYELALSSFKQT</sequence>
<evidence type="ECO:0000259" key="1">
    <source>
        <dbReference type="Pfam" id="PF13439"/>
    </source>
</evidence>
<accession>A0A1F6CFV9</accession>
<dbReference type="Pfam" id="PF13692">
    <property type="entry name" value="Glyco_trans_1_4"/>
    <property type="match status" value="1"/>
</dbReference>
<dbReference type="SUPFAM" id="SSF53756">
    <property type="entry name" value="UDP-Glycosyltransferase/glycogen phosphorylase"/>
    <property type="match status" value="1"/>
</dbReference>
<reference evidence="2 3" key="1">
    <citation type="journal article" date="2016" name="Nat. Commun.">
        <title>Thousands of microbial genomes shed light on interconnected biogeochemical processes in an aquifer system.</title>
        <authorList>
            <person name="Anantharaman K."/>
            <person name="Brown C.T."/>
            <person name="Hug L.A."/>
            <person name="Sharon I."/>
            <person name="Castelle C.J."/>
            <person name="Probst A.J."/>
            <person name="Thomas B.C."/>
            <person name="Singh A."/>
            <person name="Wilkins M.J."/>
            <person name="Karaoz U."/>
            <person name="Brodie E.L."/>
            <person name="Williams K.H."/>
            <person name="Hubbard S.S."/>
            <person name="Banfield J.F."/>
        </authorList>
    </citation>
    <scope>NUCLEOTIDE SEQUENCE [LARGE SCALE GENOMIC DNA]</scope>
    <source>
        <strain evidence="3">RIFCSPLOWO2_12_FULL_64_10</strain>
    </source>
</reference>
<dbReference type="CDD" id="cd03801">
    <property type="entry name" value="GT4_PimA-like"/>
    <property type="match status" value="1"/>
</dbReference>
<dbReference type="InterPro" id="IPR050194">
    <property type="entry name" value="Glycosyltransferase_grp1"/>
</dbReference>
<dbReference type="EMBL" id="MFKF01000254">
    <property type="protein sequence ID" value="OGG48154.1"/>
    <property type="molecule type" value="Genomic_DNA"/>
</dbReference>
<dbReference type="AlphaFoldDB" id="A0A1F6CFV9"/>
<dbReference type="PANTHER" id="PTHR45947:SF3">
    <property type="entry name" value="SULFOQUINOVOSYL TRANSFERASE SQD2"/>
    <property type="match status" value="1"/>
</dbReference>
<comment type="caution">
    <text evidence="2">The sequence shown here is derived from an EMBL/GenBank/DDBJ whole genome shotgun (WGS) entry which is preliminary data.</text>
</comment>
<proteinExistence type="predicted"/>
<name>A0A1F6CFV9_HANXR</name>
<dbReference type="InterPro" id="IPR028098">
    <property type="entry name" value="Glyco_trans_4-like_N"/>
</dbReference>
<evidence type="ECO:0000313" key="2">
    <source>
        <dbReference type="EMBL" id="OGG48154.1"/>
    </source>
</evidence>
<dbReference type="Gene3D" id="3.40.50.2000">
    <property type="entry name" value="Glycogen Phosphorylase B"/>
    <property type="match status" value="2"/>
</dbReference>
<feature type="domain" description="Glycosyltransferase subfamily 4-like N-terminal" evidence="1">
    <location>
        <begin position="31"/>
        <end position="155"/>
    </location>
</feature>
<dbReference type="PANTHER" id="PTHR45947">
    <property type="entry name" value="SULFOQUINOVOSYL TRANSFERASE SQD2"/>
    <property type="match status" value="1"/>
</dbReference>
<dbReference type="GO" id="GO:0016757">
    <property type="term" value="F:glycosyltransferase activity"/>
    <property type="evidence" value="ECO:0007669"/>
    <property type="project" value="TreeGrafter"/>
</dbReference>
<evidence type="ECO:0000313" key="3">
    <source>
        <dbReference type="Proteomes" id="UP000178606"/>
    </source>
</evidence>
<gene>
    <name evidence="2" type="ORF">A3F84_23025</name>
</gene>
<dbReference type="Proteomes" id="UP000178606">
    <property type="component" value="Unassembled WGS sequence"/>
</dbReference>
<dbReference type="Pfam" id="PF13439">
    <property type="entry name" value="Glyco_transf_4"/>
    <property type="match status" value="1"/>
</dbReference>
<protein>
    <recommendedName>
        <fullName evidence="1">Glycosyltransferase subfamily 4-like N-terminal domain-containing protein</fullName>
    </recommendedName>
</protein>
<organism evidence="2 3">
    <name type="scientific">Handelsmanbacteria sp. (strain RIFCSPLOWO2_12_FULL_64_10)</name>
    <dbReference type="NCBI Taxonomy" id="1817868"/>
    <lineage>
        <taxon>Bacteria</taxon>
        <taxon>Candidatus Handelsmaniibacteriota</taxon>
    </lineage>
</organism>